<feature type="compositionally biased region" description="Basic and acidic residues" evidence="1">
    <location>
        <begin position="145"/>
        <end position="162"/>
    </location>
</feature>
<keyword evidence="4" id="KW-1185">Reference proteome</keyword>
<dbReference type="Pfam" id="PF02179">
    <property type="entry name" value="BAG"/>
    <property type="match status" value="1"/>
</dbReference>
<dbReference type="Proteomes" id="UP001431209">
    <property type="component" value="Unassembled WGS sequence"/>
</dbReference>
<gene>
    <name evidence="3" type="ORF">AKO1_012263</name>
</gene>
<feature type="compositionally biased region" description="Polar residues" evidence="1">
    <location>
        <begin position="100"/>
        <end position="109"/>
    </location>
</feature>
<evidence type="ECO:0000313" key="3">
    <source>
        <dbReference type="EMBL" id="KAL0486009.1"/>
    </source>
</evidence>
<feature type="compositionally biased region" description="Basic residues" evidence="1">
    <location>
        <begin position="117"/>
        <end position="127"/>
    </location>
</feature>
<proteinExistence type="predicted"/>
<name>A0AAW2Z9C2_9EUKA</name>
<dbReference type="Gene3D" id="1.20.58.120">
    <property type="entry name" value="BAG domain"/>
    <property type="match status" value="1"/>
</dbReference>
<dbReference type="AlphaFoldDB" id="A0AAW2Z9C2"/>
<feature type="region of interest" description="Disordered" evidence="1">
    <location>
        <begin position="20"/>
        <end position="46"/>
    </location>
</feature>
<feature type="domain" description="BAG" evidence="2">
    <location>
        <begin position="233"/>
        <end position="279"/>
    </location>
</feature>
<sequence length="283" mass="33439">MFYNFANPYDEEDFFTSPRYNYRRPMQTPQYTPQYRRRDVSPSYSSIRLQPSDDHVRTYQSPQSSIFGEEIPTRRAVPQHHLIQQPVRRTADPDDFFSTLEHQQPQYKTKQQDKHSAPRRRIYKKRNAQSSENKIPTVQEEEDFVETKESNPKVEVVEKEGGPAETTAETNFEPELPKVDEQQDVEEDLEDEKHVKECLQKIEDIKENVTSIGKQVEDLKVKDNSEFKDYAFELTKTEEMLTQKLLELDSIVGDDEVRKHRKEEVLEVQELISQIENLRASRL</sequence>
<protein>
    <submittedName>
        <fullName evidence="3">BAG family molecular chaperone regulator</fullName>
    </submittedName>
</protein>
<dbReference type="InterPro" id="IPR003103">
    <property type="entry name" value="BAG_domain"/>
</dbReference>
<evidence type="ECO:0000256" key="1">
    <source>
        <dbReference type="SAM" id="MobiDB-lite"/>
    </source>
</evidence>
<dbReference type="GO" id="GO:0051087">
    <property type="term" value="F:protein-folding chaperone binding"/>
    <property type="evidence" value="ECO:0007669"/>
    <property type="project" value="InterPro"/>
</dbReference>
<evidence type="ECO:0000259" key="2">
    <source>
        <dbReference type="PROSITE" id="PS51035"/>
    </source>
</evidence>
<dbReference type="InterPro" id="IPR036533">
    <property type="entry name" value="BAG_dom_sf"/>
</dbReference>
<dbReference type="SUPFAM" id="SSF63491">
    <property type="entry name" value="BAG domain"/>
    <property type="match status" value="1"/>
</dbReference>
<accession>A0AAW2Z9C2</accession>
<reference evidence="3 4" key="1">
    <citation type="submission" date="2024-03" db="EMBL/GenBank/DDBJ databases">
        <title>The Acrasis kona genome and developmental transcriptomes reveal deep origins of eukaryotic multicellular pathways.</title>
        <authorList>
            <person name="Sheikh S."/>
            <person name="Fu C.-J."/>
            <person name="Brown M.W."/>
            <person name="Baldauf S.L."/>
        </authorList>
    </citation>
    <scope>NUCLEOTIDE SEQUENCE [LARGE SCALE GENOMIC DNA]</scope>
    <source>
        <strain evidence="3 4">ATCC MYA-3509</strain>
    </source>
</reference>
<comment type="caution">
    <text evidence="3">The sequence shown here is derived from an EMBL/GenBank/DDBJ whole genome shotgun (WGS) entry which is preliminary data.</text>
</comment>
<dbReference type="PROSITE" id="PS51035">
    <property type="entry name" value="BAG"/>
    <property type="match status" value="1"/>
</dbReference>
<dbReference type="EMBL" id="JAOPGA020001197">
    <property type="protein sequence ID" value="KAL0486009.1"/>
    <property type="molecule type" value="Genomic_DNA"/>
</dbReference>
<feature type="region of interest" description="Disordered" evidence="1">
    <location>
        <begin position="99"/>
        <end position="192"/>
    </location>
</feature>
<evidence type="ECO:0000313" key="4">
    <source>
        <dbReference type="Proteomes" id="UP001431209"/>
    </source>
</evidence>
<organism evidence="3 4">
    <name type="scientific">Acrasis kona</name>
    <dbReference type="NCBI Taxonomy" id="1008807"/>
    <lineage>
        <taxon>Eukaryota</taxon>
        <taxon>Discoba</taxon>
        <taxon>Heterolobosea</taxon>
        <taxon>Tetramitia</taxon>
        <taxon>Eutetramitia</taxon>
        <taxon>Acrasidae</taxon>
        <taxon>Acrasis</taxon>
    </lineage>
</organism>